<dbReference type="AlphaFoldDB" id="A0A486PTQ9"/>
<dbReference type="GO" id="GO:0005975">
    <property type="term" value="P:carbohydrate metabolic process"/>
    <property type="evidence" value="ECO:0007669"/>
    <property type="project" value="InterPro"/>
</dbReference>
<dbReference type="SUPFAM" id="SSF48208">
    <property type="entry name" value="Six-hairpin glycosidases"/>
    <property type="match status" value="1"/>
</dbReference>
<comment type="catalytic activity">
    <reaction evidence="1">
        <text>Hydrolysis of terminal non-reducing alpha-L-rhamnose residues in alpha-L-rhamnosides.</text>
        <dbReference type="EC" id="3.2.1.40"/>
    </reaction>
</comment>
<evidence type="ECO:0000259" key="4">
    <source>
        <dbReference type="Pfam" id="PF05592"/>
    </source>
</evidence>
<dbReference type="Pfam" id="PF17389">
    <property type="entry name" value="Bac_rhamnosid6H"/>
    <property type="match status" value="1"/>
</dbReference>
<proteinExistence type="predicted"/>
<dbReference type="InterPro" id="IPR008902">
    <property type="entry name" value="Rhamnosid_concanavalin"/>
</dbReference>
<sequence>MNVPEKCASNANLAMVGKMLSINYQTENIIVDHLPIMVCWSTDYPQKSFLIKVYKGVEQISLITREGNDTIITLDAISLQCFTSYTIEVLTHGENGESNLFKNSFTTSNLGQFSGRWVSGGHHFTDDDNYYRGKRNVVMRKTIYLEEELLDAHISIVGLGFYKLYINGKEVTRGELNTDWTNYAKVIYYDTYSIKPFINKPKNEVVVELADGWFNPAPLKLFGKYNLRETLTIGEPQVIADVHMKFADREITLGSDADWQYCEGAYTFNNIYLGERLDMNLFRGDNTTDLLMPDWKNVERSNGPEGRLVSSFIPKINHTLSLGAEHIHVVDEERFIIDFGAIVTGFIDLSITASENQRVELLYSELVDENYQLNTDSTLAGFVGKEVAEGVIIDGGMGAPARAEQKDAFVCRSGKNHFVNTFTCHSFRYVQISGINIEQLNNVQALSVHTVLRENGGFYCSDPYINKLFEVAKRTKLNNIHSVFGDCARERFAYGGDLVALARSQVYQFDSAAIYKKTIFDFINDIRPCGGVTETAPFMGIKTNGVGGEAGPLGWQLVLPYLIAIHYRHYGNVNLLAESLPFLEKQILSLEMHNFEDLVTCCLGDWGSRDHDMRHYKNGSPALHFTSACFYYYHLLIIAKICEDLGLKEKWLKYISKANKLREKIVSLYKNADGSFADRSQTSYVFAIYFDLCDDVEESLNALIDLIKKEQNVITCGIFGQSFAYEIFHRYGHNELILEWLRVEAGFKKMLKHDASTLKEFFGDNLNGSNNHAMFSSYTSWLFQALGGITVAEEAVGADVILISPSFTETINFVDCWHQTIRGRIECRWRRYKKGIELVVKVPFNLKKCTLKLPKAYQLNKQLPAPIDCDTYHQFYDITDAGEIKVLL</sequence>
<organism evidence="8">
    <name type="scientific">Klebsiella pneumoniae</name>
    <dbReference type="NCBI Taxonomy" id="573"/>
    <lineage>
        <taxon>Bacteria</taxon>
        <taxon>Pseudomonadati</taxon>
        <taxon>Pseudomonadota</taxon>
        <taxon>Gammaproteobacteria</taxon>
        <taxon>Enterobacterales</taxon>
        <taxon>Enterobacteriaceae</taxon>
        <taxon>Klebsiella/Raoultella group</taxon>
        <taxon>Klebsiella</taxon>
        <taxon>Klebsiella pneumoniae complex</taxon>
    </lineage>
</organism>
<dbReference type="PANTHER" id="PTHR33307">
    <property type="entry name" value="ALPHA-RHAMNOSIDASE (EUROFUNG)"/>
    <property type="match status" value="1"/>
</dbReference>
<dbReference type="Pfam" id="PF17390">
    <property type="entry name" value="Bac_rhamnosid_C"/>
    <property type="match status" value="1"/>
</dbReference>
<dbReference type="Gene3D" id="2.60.120.260">
    <property type="entry name" value="Galactose-binding domain-like"/>
    <property type="match status" value="2"/>
</dbReference>
<evidence type="ECO:0000259" key="6">
    <source>
        <dbReference type="Pfam" id="PF17389"/>
    </source>
</evidence>
<keyword evidence="3" id="KW-0378">Hydrolase</keyword>
<reference evidence="8" key="1">
    <citation type="submission" date="2019-03" db="EMBL/GenBank/DDBJ databases">
        <authorList>
            <consortium name="Pathogen Informatics"/>
        </authorList>
    </citation>
    <scope>NUCLEOTIDE SEQUENCE</scope>
    <source>
        <strain evidence="8">5012STDY7626466</strain>
    </source>
</reference>
<evidence type="ECO:0000256" key="1">
    <source>
        <dbReference type="ARBA" id="ARBA00001445"/>
    </source>
</evidence>
<feature type="domain" description="Bacterial alpha-L-rhamnosidase N-terminal" evidence="5">
    <location>
        <begin position="150"/>
        <end position="316"/>
    </location>
</feature>
<feature type="domain" description="Alpha-L-rhamnosidase concanavalin-like" evidence="4">
    <location>
        <begin position="331"/>
        <end position="449"/>
    </location>
</feature>
<name>A0A486PTQ9_KLEPN</name>
<dbReference type="InterPro" id="IPR008928">
    <property type="entry name" value="6-hairpin_glycosidase_sf"/>
</dbReference>
<dbReference type="Gene3D" id="2.60.420.10">
    <property type="entry name" value="Maltose phosphorylase, domain 3"/>
    <property type="match status" value="1"/>
</dbReference>
<dbReference type="InterPro" id="IPR035398">
    <property type="entry name" value="Bac_rhamnosid_C"/>
</dbReference>
<dbReference type="Pfam" id="PF08531">
    <property type="entry name" value="Bac_rhamnosid_N"/>
    <property type="match status" value="1"/>
</dbReference>
<dbReference type="PANTHER" id="PTHR33307:SF6">
    <property type="entry name" value="ALPHA-RHAMNOSIDASE (EUROFUNG)-RELATED"/>
    <property type="match status" value="1"/>
</dbReference>
<dbReference type="Pfam" id="PF05592">
    <property type="entry name" value="Bac_rhamnosid"/>
    <property type="match status" value="1"/>
</dbReference>
<dbReference type="EC" id="3.2.1.40" evidence="2"/>
<evidence type="ECO:0000259" key="5">
    <source>
        <dbReference type="Pfam" id="PF08531"/>
    </source>
</evidence>
<evidence type="ECO:0000259" key="7">
    <source>
        <dbReference type="Pfam" id="PF17390"/>
    </source>
</evidence>
<dbReference type="InterPro" id="IPR013737">
    <property type="entry name" value="Bac_rhamnosid_N"/>
</dbReference>
<dbReference type="EMBL" id="CAAHCZ010000001">
    <property type="protein sequence ID" value="VGL78554.1"/>
    <property type="molecule type" value="Genomic_DNA"/>
</dbReference>
<protein>
    <recommendedName>
        <fullName evidence="2">alpha-L-rhamnosidase</fullName>
        <ecNumber evidence="2">3.2.1.40</ecNumber>
    </recommendedName>
</protein>
<dbReference type="Gene3D" id="1.50.10.10">
    <property type="match status" value="1"/>
</dbReference>
<dbReference type="InterPro" id="IPR012341">
    <property type="entry name" value="6hp_glycosidase-like_sf"/>
</dbReference>
<evidence type="ECO:0000256" key="2">
    <source>
        <dbReference type="ARBA" id="ARBA00012652"/>
    </source>
</evidence>
<feature type="domain" description="Alpha-L-rhamnosidase six-hairpin glycosidase" evidence="6">
    <location>
        <begin position="454"/>
        <end position="785"/>
    </location>
</feature>
<dbReference type="InterPro" id="IPR016007">
    <property type="entry name" value="Alpha_rhamnosid"/>
</dbReference>
<gene>
    <name evidence="8" type="ORF">SAMEA4873656_00061</name>
</gene>
<dbReference type="InterPro" id="IPR035396">
    <property type="entry name" value="Bac_rhamnosid6H"/>
</dbReference>
<evidence type="ECO:0000256" key="3">
    <source>
        <dbReference type="ARBA" id="ARBA00022801"/>
    </source>
</evidence>
<feature type="domain" description="Alpha-L-rhamnosidase C-terminal" evidence="7">
    <location>
        <begin position="801"/>
        <end position="856"/>
    </location>
</feature>
<accession>A0A486PTQ9</accession>
<dbReference type="GO" id="GO:0030596">
    <property type="term" value="F:alpha-L-rhamnosidase activity"/>
    <property type="evidence" value="ECO:0007669"/>
    <property type="project" value="UniProtKB-EC"/>
</dbReference>
<evidence type="ECO:0000313" key="8">
    <source>
        <dbReference type="EMBL" id="VGL78554.1"/>
    </source>
</evidence>